<dbReference type="OrthoDB" id="1932312at2759"/>
<sequence>MGAMWRQQVFALDAKYNSYRALDQPNLRTLYIRRRCQLLRENFPKESEIHMNYLKIRSQLLQRRYGNIAEQSCTSASSRSRSTSIRSCSISRLSEQEFKMNASNSGFQSPLMNEMGRKQTAFQARRSIAENYAFVGVHHIFDQHSAAVSMLKFANNDRSKLCCASLDGIISICEVTGVTGTPPKVVALLKGHQKGVTAIDWSVSNDLVVSCSLDASIRLWSVQYTSLDPGTFESDPLKATCLRVVKDQLCAAILCCAFLPANNNLVITGNSHGLLQVLNVSTGIYPREGTAKIGGKILSLACEESGGGSLVWAGNDRGSVISCQLEVGSGRLTKLRRIDGIGGGITSLSWRSWLSKESPWPTLLLNSACNSLCLYRIIDHHGTLSLVRKYPVRHRQYLVRSTFCPQMGACLIATGSEDGAIHLIDSSREGRGARVNRLQGHAAPTLALSFNYDESLLATADHQGLIIVWRNHQHHHQ</sequence>
<dbReference type="Proteomes" id="UP000829291">
    <property type="component" value="Chromosome 3"/>
</dbReference>
<dbReference type="GO" id="GO:1990841">
    <property type="term" value="F:promoter-specific chromatin binding"/>
    <property type="evidence" value="ECO:0007669"/>
    <property type="project" value="TreeGrafter"/>
</dbReference>
<keyword evidence="4" id="KW-1185">Reference proteome</keyword>
<dbReference type="Gene3D" id="2.130.10.10">
    <property type="entry name" value="YVTN repeat-like/Quinoprotein amine dehydrogenase"/>
    <property type="match status" value="2"/>
</dbReference>
<dbReference type="AlphaFoldDB" id="A0A6J0BZ06"/>
<feature type="repeat" description="WD" evidence="3">
    <location>
        <begin position="438"/>
        <end position="469"/>
    </location>
</feature>
<accession>A0A6J0BZ06</accession>
<reference evidence="5" key="1">
    <citation type="submission" date="2025-08" db="UniProtKB">
        <authorList>
            <consortium name="RefSeq"/>
        </authorList>
    </citation>
    <scope>IDENTIFICATION</scope>
    <source>
        <tissue evidence="5">Thorax and Abdomen</tissue>
    </source>
</reference>
<dbReference type="InterPro" id="IPR015943">
    <property type="entry name" value="WD40/YVTN_repeat-like_dom_sf"/>
</dbReference>
<dbReference type="SUPFAM" id="SSF50978">
    <property type="entry name" value="WD40 repeat-like"/>
    <property type="match status" value="1"/>
</dbReference>
<organism evidence="5">
    <name type="scientific">Neodiprion lecontei</name>
    <name type="common">Redheaded pine sawfly</name>
    <dbReference type="NCBI Taxonomy" id="441921"/>
    <lineage>
        <taxon>Eukaryota</taxon>
        <taxon>Metazoa</taxon>
        <taxon>Ecdysozoa</taxon>
        <taxon>Arthropoda</taxon>
        <taxon>Hexapoda</taxon>
        <taxon>Insecta</taxon>
        <taxon>Pterygota</taxon>
        <taxon>Neoptera</taxon>
        <taxon>Endopterygota</taxon>
        <taxon>Hymenoptera</taxon>
        <taxon>Tenthredinoidea</taxon>
        <taxon>Diprionidae</taxon>
        <taxon>Diprioninae</taxon>
        <taxon>Neodiprion</taxon>
    </lineage>
</organism>
<evidence type="ECO:0000313" key="4">
    <source>
        <dbReference type="Proteomes" id="UP000829291"/>
    </source>
</evidence>
<evidence type="ECO:0000256" key="3">
    <source>
        <dbReference type="PROSITE-ProRule" id="PRU00221"/>
    </source>
</evidence>
<evidence type="ECO:0000256" key="1">
    <source>
        <dbReference type="ARBA" id="ARBA00022574"/>
    </source>
</evidence>
<keyword evidence="1 3" id="KW-0853">WD repeat</keyword>
<proteinExistence type="predicted"/>
<dbReference type="GO" id="GO:0005634">
    <property type="term" value="C:nucleus"/>
    <property type="evidence" value="ECO:0007669"/>
    <property type="project" value="TreeGrafter"/>
</dbReference>
<protein>
    <submittedName>
        <fullName evidence="5">WD repeat-containing protein 13 isoform X1</fullName>
    </submittedName>
</protein>
<name>A0A6J0BZ06_NEOLC</name>
<keyword evidence="2" id="KW-0677">Repeat</keyword>
<dbReference type="SMART" id="SM00320">
    <property type="entry name" value="WD40"/>
    <property type="match status" value="5"/>
</dbReference>
<dbReference type="InterPro" id="IPR051350">
    <property type="entry name" value="WD_repeat-ST_regulator"/>
</dbReference>
<dbReference type="PROSITE" id="PS50294">
    <property type="entry name" value="WD_REPEATS_REGION"/>
    <property type="match status" value="2"/>
</dbReference>
<dbReference type="InterPro" id="IPR036322">
    <property type="entry name" value="WD40_repeat_dom_sf"/>
</dbReference>
<dbReference type="RefSeq" id="XP_015519580.1">
    <property type="nucleotide sequence ID" value="XM_015664094.2"/>
</dbReference>
<dbReference type="Pfam" id="PF00400">
    <property type="entry name" value="WD40"/>
    <property type="match status" value="2"/>
</dbReference>
<dbReference type="PROSITE" id="PS50082">
    <property type="entry name" value="WD_REPEATS_2"/>
    <property type="match status" value="2"/>
</dbReference>
<dbReference type="PANTHER" id="PTHR22838:SF4">
    <property type="entry name" value="WD REPEAT-CONTAINING PROTEIN 13"/>
    <property type="match status" value="1"/>
</dbReference>
<gene>
    <name evidence="5" type="primary">LOC107224152</name>
</gene>
<dbReference type="KEGG" id="nlo:107224152"/>
<dbReference type="GeneID" id="107224152"/>
<dbReference type="PANTHER" id="PTHR22838">
    <property type="entry name" value="WD REPEAT PROTEIN 26-RELATED"/>
    <property type="match status" value="1"/>
</dbReference>
<evidence type="ECO:0000256" key="2">
    <source>
        <dbReference type="ARBA" id="ARBA00022737"/>
    </source>
</evidence>
<feature type="repeat" description="WD" evidence="3">
    <location>
        <begin position="189"/>
        <end position="223"/>
    </location>
</feature>
<evidence type="ECO:0000313" key="5">
    <source>
        <dbReference type="RefSeq" id="XP_015519580.1"/>
    </source>
</evidence>
<dbReference type="InterPro" id="IPR001680">
    <property type="entry name" value="WD40_rpt"/>
</dbReference>
<dbReference type="InParanoid" id="A0A6J0BZ06"/>